<dbReference type="NCBIfam" id="NF003592">
    <property type="entry name" value="PRK05254.1-5"/>
    <property type="match status" value="1"/>
</dbReference>
<evidence type="ECO:0000256" key="9">
    <source>
        <dbReference type="SAM" id="MobiDB-lite"/>
    </source>
</evidence>
<dbReference type="InterPro" id="IPR002043">
    <property type="entry name" value="UDG_fam1"/>
</dbReference>
<organism evidence="11 12">
    <name type="scientific">Neurospora crassa (strain ATCC 24698 / 74-OR23-1A / CBS 708.71 / DSM 1257 / FGSC 987)</name>
    <dbReference type="NCBI Taxonomy" id="367110"/>
    <lineage>
        <taxon>Eukaryota</taxon>
        <taxon>Fungi</taxon>
        <taxon>Dikarya</taxon>
        <taxon>Ascomycota</taxon>
        <taxon>Pezizomycotina</taxon>
        <taxon>Sordariomycetes</taxon>
        <taxon>Sordariomycetidae</taxon>
        <taxon>Sordariales</taxon>
        <taxon>Sordariaceae</taxon>
        <taxon>Neurospora</taxon>
    </lineage>
</organism>
<dbReference type="Pfam" id="PF03167">
    <property type="entry name" value="UDG"/>
    <property type="match status" value="1"/>
</dbReference>
<dbReference type="FunFam" id="3.40.470.10:FF:000007">
    <property type="entry name" value="Uracil-DNA glycosylase"/>
    <property type="match status" value="1"/>
</dbReference>
<feature type="region of interest" description="Disordered" evidence="9">
    <location>
        <begin position="338"/>
        <end position="449"/>
    </location>
</feature>
<dbReference type="GO" id="GO:0005634">
    <property type="term" value="C:nucleus"/>
    <property type="evidence" value="ECO:0000318"/>
    <property type="project" value="GO_Central"/>
</dbReference>
<dbReference type="STRING" id="367110.Q7SG58"/>
<dbReference type="OMA" id="CPLHKVR"/>
<evidence type="ECO:0000256" key="5">
    <source>
        <dbReference type="ARBA" id="ARBA00023204"/>
    </source>
</evidence>
<dbReference type="NCBIfam" id="NF003588">
    <property type="entry name" value="PRK05254.1-1"/>
    <property type="match status" value="1"/>
</dbReference>
<dbReference type="AlphaFoldDB" id="Q7SG58"/>
<comment type="catalytic activity">
    <reaction evidence="7">
        <text>Hydrolyzes single-stranded DNA or mismatched double-stranded DNA and polynucleotides, releasing free uracil.</text>
        <dbReference type="EC" id="3.2.2.27"/>
    </reaction>
</comment>
<gene>
    <name evidence="7" type="primary">UNG1</name>
    <name evidence="11" type="ORF">NCU07482</name>
</gene>
<dbReference type="PaxDb" id="5141-EFNCRP00000007388"/>
<dbReference type="InterPro" id="IPR018085">
    <property type="entry name" value="Ura-DNA_Glyclase_AS"/>
</dbReference>
<feature type="compositionally biased region" description="Acidic residues" evidence="9">
    <location>
        <begin position="433"/>
        <end position="449"/>
    </location>
</feature>
<dbReference type="NCBIfam" id="TIGR00628">
    <property type="entry name" value="ung"/>
    <property type="match status" value="1"/>
</dbReference>
<dbReference type="Proteomes" id="UP000001805">
    <property type="component" value="Chromosome 1, Linkage Group I"/>
</dbReference>
<dbReference type="SMART" id="SM00987">
    <property type="entry name" value="UreE_C"/>
    <property type="match status" value="1"/>
</dbReference>
<evidence type="ECO:0000256" key="1">
    <source>
        <dbReference type="ARBA" id="ARBA00008184"/>
    </source>
</evidence>
<keyword evidence="3 7" id="KW-0378">Hydrolase</keyword>
<proteinExistence type="inferred from homology"/>
<sequence length="449" mass="50143">MSSLKRKAGSSQPGPSPDAKKPNQNGNIMSFFGVPKPGGPLNSSSPTTRSTSRSQSQLSNSNSSTTTTATTTPDPATVTKKFNKEKWVASLTPEQRDLLQLEIDTLDESWLAHLKEEIVTKEFFDLKRFLKKEWETKTIFPPKEDIYSWSRHTPLPTVRVLILGQDPYHNHNQAHGLSFSVRPPTPAPPSLRNIFIGLARDYPSFTPPPSKSGLLTPWATRGVLLLNTCLTVRAHEANSHANRGWERFTQKVIDLVNERQKKGVVFMAWGAPAGKRMAKVDGKRHLVLRSVHPSPLSAHRGFFDAGHFKKGNEWLEGRYGKEGRVDWSLVEGKSIFADEDGEKGKTEGKGKGEGKKDGKDGKGEKEKKEEEEEEDEFEGGEIFDEEGLKEVEAVVEKVVTEEGGKEELKTDLMVKKKKNKGEEGGDENAIPVPEEEEEEEEQTEKMEED</sequence>
<dbReference type="HAMAP" id="MF_00148">
    <property type="entry name" value="UDG"/>
    <property type="match status" value="1"/>
</dbReference>
<feature type="compositionally biased region" description="Low complexity" evidence="9">
    <location>
        <begin position="40"/>
        <end position="77"/>
    </location>
</feature>
<dbReference type="InParanoid" id="Q7SG58"/>
<evidence type="ECO:0000256" key="2">
    <source>
        <dbReference type="ARBA" id="ARBA00022763"/>
    </source>
</evidence>
<dbReference type="EMBL" id="CM002236">
    <property type="protein sequence ID" value="EAA35793.1"/>
    <property type="molecule type" value="Genomic_DNA"/>
</dbReference>
<keyword evidence="6 7" id="KW-0539">Nucleus</keyword>
<evidence type="ECO:0000256" key="4">
    <source>
        <dbReference type="ARBA" id="ARBA00023128"/>
    </source>
</evidence>
<dbReference type="PANTHER" id="PTHR11264:SF0">
    <property type="entry name" value="URACIL-DNA GLYCOSYLASE"/>
    <property type="match status" value="1"/>
</dbReference>
<dbReference type="InterPro" id="IPR036895">
    <property type="entry name" value="Uracil-DNA_glycosylase-like_sf"/>
</dbReference>
<protein>
    <recommendedName>
        <fullName evidence="7">Uracil-DNA glycosylase</fullName>
        <shortName evidence="7">UDG</shortName>
        <ecNumber evidence="7">3.2.2.27</ecNumber>
    </recommendedName>
</protein>
<dbReference type="EC" id="3.2.2.27" evidence="7"/>
<feature type="compositionally biased region" description="Basic and acidic residues" evidence="9">
    <location>
        <begin position="342"/>
        <end position="368"/>
    </location>
</feature>
<reference evidence="11 12" key="1">
    <citation type="journal article" date="2003" name="Nature">
        <title>The genome sequence of the filamentous fungus Neurospora crassa.</title>
        <authorList>
            <person name="Galagan J.E."/>
            <person name="Calvo S.E."/>
            <person name="Borkovich K.A."/>
            <person name="Selker E.U."/>
            <person name="Read N.D."/>
            <person name="Jaffe D."/>
            <person name="FitzHugh W."/>
            <person name="Ma L.J."/>
            <person name="Smirnov S."/>
            <person name="Purcell S."/>
            <person name="Rehman B."/>
            <person name="Elkins T."/>
            <person name="Engels R."/>
            <person name="Wang S."/>
            <person name="Nielsen C.B."/>
            <person name="Butler J."/>
            <person name="Endrizzi M."/>
            <person name="Qui D."/>
            <person name="Ianakiev P."/>
            <person name="Bell-Pedersen D."/>
            <person name="Nelson M.A."/>
            <person name="Werner-Washburne M."/>
            <person name="Selitrennikoff C.P."/>
            <person name="Kinsey J.A."/>
            <person name="Braun E.L."/>
            <person name="Zelter A."/>
            <person name="Schulte U."/>
            <person name="Kothe G.O."/>
            <person name="Jedd G."/>
            <person name="Mewes W."/>
            <person name="Staben C."/>
            <person name="Marcotte E."/>
            <person name="Greenberg D."/>
            <person name="Roy A."/>
            <person name="Foley K."/>
            <person name="Naylor J."/>
            <person name="Stange-Thomann N."/>
            <person name="Barrett R."/>
            <person name="Gnerre S."/>
            <person name="Kamal M."/>
            <person name="Kamvysselis M."/>
            <person name="Mauceli E."/>
            <person name="Bielke C."/>
            <person name="Rudd S."/>
            <person name="Frishman D."/>
            <person name="Krystofova S."/>
            <person name="Rasmussen C."/>
            <person name="Metzenberg R.L."/>
            <person name="Perkins D.D."/>
            <person name="Kroken S."/>
            <person name="Cogoni C."/>
            <person name="Macino G."/>
            <person name="Catcheside D."/>
            <person name="Li W."/>
            <person name="Pratt R.J."/>
            <person name="Osmani S.A."/>
            <person name="DeSouza C.P."/>
            <person name="Glass L."/>
            <person name="Orbach M.J."/>
            <person name="Berglund J.A."/>
            <person name="Voelker R."/>
            <person name="Yarden O."/>
            <person name="Plamann M."/>
            <person name="Seiler S."/>
            <person name="Dunlap J."/>
            <person name="Radford A."/>
            <person name="Aramayo R."/>
            <person name="Natvig D.O."/>
            <person name="Alex L.A."/>
            <person name="Mannhaupt G."/>
            <person name="Ebbole D.J."/>
            <person name="Freitag M."/>
            <person name="Paulsen I."/>
            <person name="Sachs M.S."/>
            <person name="Lander E.S."/>
            <person name="Nusbaum C."/>
            <person name="Birren B."/>
        </authorList>
    </citation>
    <scope>NUCLEOTIDE SEQUENCE [LARGE SCALE GENOMIC DNA]</scope>
    <source>
        <strain evidence="12">ATCC 24698 / 74-OR23-1A / CBS 708.71 / DSM 1257 / FGSC 987</strain>
    </source>
</reference>
<dbReference type="HOGENOM" id="CLU_032162_2_0_1"/>
<feature type="compositionally biased region" description="Basic and acidic residues" evidence="9">
    <location>
        <begin position="386"/>
        <end position="414"/>
    </location>
</feature>
<feature type="region of interest" description="Disordered" evidence="9">
    <location>
        <begin position="1"/>
        <end position="78"/>
    </location>
</feature>
<comment type="function">
    <text evidence="7">Excises uracil residues from the DNA which can arise as a result of misincorporation of dUMP residues by DNA polymerase or due to deamination of cytosine.</text>
</comment>
<evidence type="ECO:0000313" key="12">
    <source>
        <dbReference type="Proteomes" id="UP000001805"/>
    </source>
</evidence>
<dbReference type="SMART" id="SM00986">
    <property type="entry name" value="UDG"/>
    <property type="match status" value="1"/>
</dbReference>
<dbReference type="GO" id="GO:0004844">
    <property type="term" value="F:uracil DNA N-glycosylase activity"/>
    <property type="evidence" value="ECO:0000318"/>
    <property type="project" value="GO_Central"/>
</dbReference>
<comment type="similarity">
    <text evidence="1 7">Belongs to the uracil-DNA glycosylase (UDG) superfamily. UNG family.</text>
</comment>
<dbReference type="GO" id="GO:0097510">
    <property type="term" value="P:base-excision repair, AP site formation via deaminated base removal"/>
    <property type="evidence" value="ECO:0000318"/>
    <property type="project" value="GO_Central"/>
</dbReference>
<keyword evidence="12" id="KW-1185">Reference proteome</keyword>
<dbReference type="KEGG" id="ncr:NCU07482"/>
<evidence type="ECO:0000256" key="3">
    <source>
        <dbReference type="ARBA" id="ARBA00022801"/>
    </source>
</evidence>
<dbReference type="FunCoup" id="Q7SG58">
    <property type="interactions" value="293"/>
</dbReference>
<dbReference type="PANTHER" id="PTHR11264">
    <property type="entry name" value="URACIL-DNA GLYCOSYLASE"/>
    <property type="match status" value="1"/>
</dbReference>
<feature type="domain" description="Uracil-DNA glycosylase-like" evidence="10">
    <location>
        <begin position="151"/>
        <end position="315"/>
    </location>
</feature>
<dbReference type="NCBIfam" id="NF003589">
    <property type="entry name" value="PRK05254.1-2"/>
    <property type="match status" value="1"/>
</dbReference>
<dbReference type="RefSeq" id="XP_965029.1">
    <property type="nucleotide sequence ID" value="XM_959936.2"/>
</dbReference>
<dbReference type="Gene3D" id="3.40.470.10">
    <property type="entry name" value="Uracil-DNA glycosylase-like domain"/>
    <property type="match status" value="1"/>
</dbReference>
<dbReference type="SMR" id="Q7SG58"/>
<accession>Q7SG58</accession>
<evidence type="ECO:0000256" key="6">
    <source>
        <dbReference type="ARBA" id="ARBA00023242"/>
    </source>
</evidence>
<feature type="compositionally biased region" description="Acidic residues" evidence="9">
    <location>
        <begin position="369"/>
        <end position="385"/>
    </location>
</feature>
<evidence type="ECO:0000313" key="11">
    <source>
        <dbReference type="EMBL" id="EAA35793.1"/>
    </source>
</evidence>
<dbReference type="OrthoDB" id="10031947at2759"/>
<comment type="subcellular location">
    <subcellularLocation>
        <location evidence="7">Mitochondrion</location>
    </subcellularLocation>
    <subcellularLocation>
        <location evidence="7">Nucleus</location>
    </subcellularLocation>
</comment>
<evidence type="ECO:0000259" key="10">
    <source>
        <dbReference type="SMART" id="SM00986"/>
    </source>
</evidence>
<evidence type="ECO:0000256" key="7">
    <source>
        <dbReference type="HAMAP-Rule" id="MF_03166"/>
    </source>
</evidence>
<feature type="active site" description="Proton acceptor" evidence="7 8">
    <location>
        <position position="166"/>
    </location>
</feature>
<dbReference type="VEuPathDB" id="FungiDB:NCU07482"/>
<dbReference type="GO" id="GO:0005739">
    <property type="term" value="C:mitochondrion"/>
    <property type="evidence" value="ECO:0000318"/>
    <property type="project" value="GO_Central"/>
</dbReference>
<keyword evidence="2 7" id="KW-0227">DNA damage</keyword>
<keyword evidence="5 7" id="KW-0234">DNA repair</keyword>
<dbReference type="CDD" id="cd10027">
    <property type="entry name" value="UDG-F1-like"/>
    <property type="match status" value="1"/>
</dbReference>
<name>Q7SG58_NEUCR</name>
<keyword evidence="4 7" id="KW-0496">Mitochondrion</keyword>
<dbReference type="InterPro" id="IPR005122">
    <property type="entry name" value="Uracil-DNA_glycosylase-like"/>
</dbReference>
<evidence type="ECO:0000256" key="8">
    <source>
        <dbReference type="PROSITE-ProRule" id="PRU10072"/>
    </source>
</evidence>
<dbReference type="GeneID" id="3881178"/>
<dbReference type="PROSITE" id="PS00130">
    <property type="entry name" value="U_DNA_GLYCOSYLASE"/>
    <property type="match status" value="1"/>
</dbReference>
<dbReference type="SUPFAM" id="SSF52141">
    <property type="entry name" value="Uracil-DNA glycosylase-like"/>
    <property type="match status" value="1"/>
</dbReference>